<feature type="signal peptide" evidence="1">
    <location>
        <begin position="1"/>
        <end position="27"/>
    </location>
</feature>
<dbReference type="GO" id="GO:0005975">
    <property type="term" value="P:carbohydrate metabolic process"/>
    <property type="evidence" value="ECO:0007669"/>
    <property type="project" value="InterPro"/>
</dbReference>
<dbReference type="SUPFAM" id="SSF88713">
    <property type="entry name" value="Glycoside hydrolase/deacetylase"/>
    <property type="match status" value="1"/>
</dbReference>
<proteinExistence type="predicted"/>
<reference evidence="2" key="1">
    <citation type="submission" date="2025-08" db="UniProtKB">
        <authorList>
            <consortium name="RefSeq"/>
        </authorList>
    </citation>
    <scope>IDENTIFICATION</scope>
    <source>
        <tissue evidence="2">Whole insect</tissue>
    </source>
</reference>
<organism evidence="2">
    <name type="scientific">Diabrotica virgifera virgifera</name>
    <name type="common">western corn rootworm</name>
    <dbReference type="NCBI Taxonomy" id="50390"/>
    <lineage>
        <taxon>Eukaryota</taxon>
        <taxon>Metazoa</taxon>
        <taxon>Ecdysozoa</taxon>
        <taxon>Arthropoda</taxon>
        <taxon>Hexapoda</taxon>
        <taxon>Insecta</taxon>
        <taxon>Pterygota</taxon>
        <taxon>Neoptera</taxon>
        <taxon>Endopterygota</taxon>
        <taxon>Coleoptera</taxon>
        <taxon>Polyphaga</taxon>
        <taxon>Cucujiformia</taxon>
        <taxon>Chrysomeloidea</taxon>
        <taxon>Chrysomelidae</taxon>
        <taxon>Galerucinae</taxon>
        <taxon>Diabroticina</taxon>
        <taxon>Diabroticites</taxon>
        <taxon>Diabrotica</taxon>
    </lineage>
</organism>
<accession>A0A6P7F8N4</accession>
<evidence type="ECO:0000313" key="2">
    <source>
        <dbReference type="RefSeq" id="XP_028131891.1"/>
    </source>
</evidence>
<feature type="chain" id="PRO_5028219284" evidence="1">
    <location>
        <begin position="28"/>
        <end position="382"/>
    </location>
</feature>
<dbReference type="AlphaFoldDB" id="A0A6P7F8N4"/>
<dbReference type="PANTHER" id="PTHR45985">
    <property type="match status" value="1"/>
</dbReference>
<dbReference type="RefSeq" id="XP_028131891.1">
    <property type="nucleotide sequence ID" value="XM_028276090.1"/>
</dbReference>
<dbReference type="GO" id="GO:0016787">
    <property type="term" value="F:hydrolase activity"/>
    <property type="evidence" value="ECO:0007669"/>
    <property type="project" value="UniProtKB-ARBA"/>
</dbReference>
<gene>
    <name evidence="2" type="primary">LOC114327461</name>
</gene>
<dbReference type="InterPro" id="IPR011330">
    <property type="entry name" value="Glyco_hydro/deAcase_b/a-brl"/>
</dbReference>
<dbReference type="InterPro" id="IPR052740">
    <property type="entry name" value="CE4"/>
</dbReference>
<dbReference type="Gene3D" id="3.20.20.370">
    <property type="entry name" value="Glycoside hydrolase/deacetylase"/>
    <property type="match status" value="1"/>
</dbReference>
<dbReference type="KEGG" id="dvv:114327461"/>
<name>A0A6P7F8N4_DIAVI</name>
<evidence type="ECO:0000256" key="1">
    <source>
        <dbReference type="SAM" id="SignalP"/>
    </source>
</evidence>
<protein>
    <submittedName>
        <fullName evidence="2">Uncharacterized protein LOC114327461</fullName>
    </submittedName>
</protein>
<dbReference type="InParanoid" id="A0A6P7F8N4"/>
<keyword evidence="1" id="KW-0732">Signal</keyword>
<sequence length="382" mass="42945">MLVLKMATFQCLILVLVATLAFDSVIANDVAKPCESDSCTIDNNCRCSSQVSPLGGDLTEYPQLISLTFDEAVTQHIYDNSWITLLGNIYNPDDKPISGTFFVPHEYTSYQRVNDLYNFGFEIGVHSITKDFRQNYWRYATLDTLTKEFKGQKQIISTYANIPAEAIIGVRTPQLQLAGNTSIEAYIASELAYDSSWPSLPSRRLFPYTLDYQSTEQCLLGAECPNEAFPGYWILPINDLTSPNGTECNSLATCGIEGSVDEIAKYLDDQIEGIRSKSRTPINLMINSYWFEQTDTSFDGLRKFLENTVAREAKDTFFVSQKQVLDFIKNPVKISDFKTADAPDGASCEPYTCRLKKGTEDRNMDACVPCPDEYPWINNVNV</sequence>
<dbReference type="PANTHER" id="PTHR45985:SF8">
    <property type="entry name" value="CHITIN DEACETYLASE-LIKE 9, ISOFORM A"/>
    <property type="match status" value="1"/>
</dbReference>
<dbReference type="OrthoDB" id="504708at2759"/>